<sequence>MKVFLHYYKTLHAFNLPFSLFVSALIYSLERDRAVFFACFFFSFVFLGLVLAFYFFWLRSREQYYFYHNRGWSKRALLGTCFLVNAAFYILYLFCKPLLYGT</sequence>
<proteinExistence type="predicted"/>
<keyword evidence="1" id="KW-1133">Transmembrane helix</keyword>
<gene>
    <name evidence="2" type="ORF">H7U12_13555</name>
</gene>
<dbReference type="RefSeq" id="WP_186638796.1">
    <property type="nucleotide sequence ID" value="NZ_JACOAF010000030.1"/>
</dbReference>
<keyword evidence="3" id="KW-1185">Reference proteome</keyword>
<reference evidence="2 3" key="1">
    <citation type="journal article" date="2019" name="Int. J. Syst. Evol. Microbiol.">
        <title>Rufibacter sediminis sp. nov., isolated from freshwater lake sediment.</title>
        <authorList>
            <person name="Qu J.H."/>
            <person name="Zhang L.J."/>
            <person name="Fu Y.H."/>
            <person name="Li H.F."/>
        </authorList>
    </citation>
    <scope>NUCLEOTIDE SEQUENCE [LARGE SCALE GENOMIC DNA]</scope>
    <source>
        <strain evidence="2 3">H-1</strain>
    </source>
</reference>
<accession>A0ABR6VUY5</accession>
<dbReference type="EMBL" id="JACOAF010000030">
    <property type="protein sequence ID" value="MBC3540714.1"/>
    <property type="molecule type" value="Genomic_DNA"/>
</dbReference>
<evidence type="ECO:0000313" key="3">
    <source>
        <dbReference type="Proteomes" id="UP000659698"/>
    </source>
</evidence>
<evidence type="ECO:0000313" key="2">
    <source>
        <dbReference type="EMBL" id="MBC3540714.1"/>
    </source>
</evidence>
<protein>
    <submittedName>
        <fullName evidence="2">Uncharacterized protein</fullName>
    </submittedName>
</protein>
<keyword evidence="1" id="KW-0812">Transmembrane</keyword>
<keyword evidence="1" id="KW-0472">Membrane</keyword>
<feature type="transmembrane region" description="Helical" evidence="1">
    <location>
        <begin position="12"/>
        <end position="29"/>
    </location>
</feature>
<feature type="transmembrane region" description="Helical" evidence="1">
    <location>
        <begin position="76"/>
        <end position="94"/>
    </location>
</feature>
<comment type="caution">
    <text evidence="2">The sequence shown here is derived from an EMBL/GenBank/DDBJ whole genome shotgun (WGS) entry which is preliminary data.</text>
</comment>
<name>A0ABR6VUY5_9BACT</name>
<feature type="transmembrane region" description="Helical" evidence="1">
    <location>
        <begin position="35"/>
        <end position="56"/>
    </location>
</feature>
<evidence type="ECO:0000256" key="1">
    <source>
        <dbReference type="SAM" id="Phobius"/>
    </source>
</evidence>
<dbReference type="Proteomes" id="UP000659698">
    <property type="component" value="Unassembled WGS sequence"/>
</dbReference>
<organism evidence="2 3">
    <name type="scientific">Rufibacter sediminis</name>
    <dbReference type="NCBI Taxonomy" id="2762756"/>
    <lineage>
        <taxon>Bacteria</taxon>
        <taxon>Pseudomonadati</taxon>
        <taxon>Bacteroidota</taxon>
        <taxon>Cytophagia</taxon>
        <taxon>Cytophagales</taxon>
        <taxon>Hymenobacteraceae</taxon>
        <taxon>Rufibacter</taxon>
    </lineage>
</organism>